<keyword evidence="1" id="KW-0472">Membrane</keyword>
<name>L0JTP5_NATP1</name>
<reference evidence="2" key="2">
    <citation type="submission" date="2012-02" db="EMBL/GenBank/DDBJ databases">
        <title>Complete sequence of plasmid 2 of Natrinema pellirubrum DSM 15624.</title>
        <authorList>
            <consortium name="US DOE Joint Genome Institute"/>
            <person name="Lucas S."/>
            <person name="Han J."/>
            <person name="Lapidus A."/>
            <person name="Cheng J.-F."/>
            <person name="Goodwin L."/>
            <person name="Pitluck S."/>
            <person name="Peters L."/>
            <person name="Teshima H."/>
            <person name="Detter J.C."/>
            <person name="Han C."/>
            <person name="Tapia R."/>
            <person name="Land M."/>
            <person name="Hauser L."/>
            <person name="Kyrpides N."/>
            <person name="Ivanova N."/>
            <person name="Pagani I."/>
            <person name="Sproer C."/>
            <person name="Anderson I."/>
            <person name="Woyke T."/>
        </authorList>
    </citation>
    <scope>NUCLEOTIDE SEQUENCE</scope>
    <source>
        <strain evidence="2">DSM 15624</strain>
        <plasmid evidence="2">pNATPE02</plasmid>
    </source>
</reference>
<reference evidence="3 5" key="3">
    <citation type="journal article" date="2014" name="PLoS Genet.">
        <title>Phylogenetically driven sequencing of extremely halophilic archaea reveals strategies for static and dynamic osmo-response.</title>
        <authorList>
            <person name="Becker E.A."/>
            <person name="Seitzer P.M."/>
            <person name="Tritt A."/>
            <person name="Larsen D."/>
            <person name="Krusor M."/>
            <person name="Yao A.I."/>
            <person name="Wu D."/>
            <person name="Madern D."/>
            <person name="Eisen J.A."/>
            <person name="Darling A.E."/>
            <person name="Facciotti M.T."/>
        </authorList>
    </citation>
    <scope>NUCLEOTIDE SEQUENCE [LARGE SCALE GENOMIC DNA]</scope>
    <source>
        <strain evidence="3 5">DSM 15624</strain>
    </source>
</reference>
<dbReference type="AlphaFoldDB" id="L0JTP5"/>
<dbReference type="HOGENOM" id="CLU_157005_0_0_2"/>
<evidence type="ECO:0000313" key="2">
    <source>
        <dbReference type="EMBL" id="AGB34002.1"/>
    </source>
</evidence>
<feature type="transmembrane region" description="Helical" evidence="1">
    <location>
        <begin position="41"/>
        <end position="60"/>
    </location>
</feature>
<protein>
    <submittedName>
        <fullName evidence="2">Uncharacterized protein</fullName>
    </submittedName>
</protein>
<evidence type="ECO:0000313" key="3">
    <source>
        <dbReference type="EMBL" id="ELY69187.1"/>
    </source>
</evidence>
<proteinExistence type="predicted"/>
<feature type="transmembrane region" description="Helical" evidence="1">
    <location>
        <begin position="6"/>
        <end position="29"/>
    </location>
</feature>
<keyword evidence="2" id="KW-0614">Plasmid</keyword>
<dbReference type="Proteomes" id="UP000011593">
    <property type="component" value="Unassembled WGS sequence"/>
</dbReference>
<dbReference type="OrthoDB" id="239158at2157"/>
<dbReference type="EMBL" id="AOIE01000123">
    <property type="protein sequence ID" value="ELY69187.1"/>
    <property type="molecule type" value="Genomic_DNA"/>
</dbReference>
<evidence type="ECO:0000313" key="4">
    <source>
        <dbReference type="Proteomes" id="UP000010843"/>
    </source>
</evidence>
<keyword evidence="5" id="KW-1185">Reference proteome</keyword>
<evidence type="ECO:0000313" key="5">
    <source>
        <dbReference type="Proteomes" id="UP000011593"/>
    </source>
</evidence>
<dbReference type="Proteomes" id="UP000010843">
    <property type="component" value="Plasmid pNATPE02"/>
</dbReference>
<reference evidence="4" key="1">
    <citation type="submission" date="2012-02" db="EMBL/GenBank/DDBJ databases">
        <title>Complete sequence of plasmid 2 of Natrinema pellirubrum DSM 15624.</title>
        <authorList>
            <person name="Lucas S."/>
            <person name="Han J."/>
            <person name="Lapidus A."/>
            <person name="Cheng J.-F."/>
            <person name="Goodwin L."/>
            <person name="Pitluck S."/>
            <person name="Peters L."/>
            <person name="Teshima H."/>
            <person name="Detter J.C."/>
            <person name="Han C."/>
            <person name="Tapia R."/>
            <person name="Land M."/>
            <person name="Hauser L."/>
            <person name="Kyrpides N."/>
            <person name="Ivanova N."/>
            <person name="Pagani I."/>
            <person name="Sproer C."/>
            <person name="Anderson I."/>
            <person name="Woyke T."/>
        </authorList>
    </citation>
    <scope>NUCLEOTIDE SEQUENCE [LARGE SCALE GENOMIC DNA]</scope>
    <source>
        <strain evidence="4">DSM 15624 / JCM 10476 / NCIMB 786</strain>
        <plasmid evidence="4">pNATPE02</plasmid>
    </source>
</reference>
<sequence>MVHPVIHYASIPLVIIISTVAGVFALLSWRIFRNSPFGTAIALLTLGMVAMAAYHVILLATETEPFVLHVFRSAINTIIAIFIGLMVIRHRQLRQGQITGDGEWVD</sequence>
<geneLocation type="plasmid" evidence="2 4">
    <name>pNATPE02</name>
</geneLocation>
<keyword evidence="1" id="KW-1133">Transmembrane helix</keyword>
<organism evidence="2 4">
    <name type="scientific">Natrinema pellirubrum (strain DSM 15624 / CIP 106293 / JCM 10476 / NCIMB 786 / 157)</name>
    <dbReference type="NCBI Taxonomy" id="797303"/>
    <lineage>
        <taxon>Archaea</taxon>
        <taxon>Methanobacteriati</taxon>
        <taxon>Methanobacteriota</taxon>
        <taxon>Stenosarchaea group</taxon>
        <taxon>Halobacteria</taxon>
        <taxon>Halobacteriales</taxon>
        <taxon>Natrialbaceae</taxon>
        <taxon>Natrinema</taxon>
    </lineage>
</organism>
<dbReference type="EMBL" id="CP003374">
    <property type="protein sequence ID" value="AGB34002.1"/>
    <property type="molecule type" value="Genomic_DNA"/>
</dbReference>
<accession>L0JTP5</accession>
<gene>
    <name evidence="2" type="ordered locus">Natpe_4301</name>
    <name evidence="3" type="ORF">C488_20907</name>
</gene>
<evidence type="ECO:0000256" key="1">
    <source>
        <dbReference type="SAM" id="Phobius"/>
    </source>
</evidence>
<feature type="transmembrane region" description="Helical" evidence="1">
    <location>
        <begin position="66"/>
        <end position="88"/>
    </location>
</feature>
<keyword evidence="1" id="KW-0812">Transmembrane</keyword>
<dbReference type="KEGG" id="npe:Natpe_4301"/>